<keyword evidence="1" id="KW-0472">Membrane</keyword>
<sequence length="62" mass="6952">MKKQSLRTAIFTGLAIILLLGIYIAVHQWILWLLQSFPNFSANAFTTPLNIALLTHLSKSIV</sequence>
<feature type="transmembrane region" description="Helical" evidence="1">
    <location>
        <begin position="9"/>
        <end position="30"/>
    </location>
</feature>
<evidence type="ECO:0000313" key="2">
    <source>
        <dbReference type="EMBL" id="NEU72880.1"/>
    </source>
</evidence>
<protein>
    <submittedName>
        <fullName evidence="2">Uncharacterized protein</fullName>
    </submittedName>
</protein>
<name>A0A846H8E6_9CYAN</name>
<reference evidence="2 3" key="1">
    <citation type="journal article" date="2015" name="Genome Announc.">
        <title>Draft Genome Sequence of Cyanobacterium Hassallia byssoidea Strain VB512170, Isolated from Monuments in India.</title>
        <authorList>
            <person name="Singh D."/>
            <person name="Chandrababunaidu M.M."/>
            <person name="Panda A."/>
            <person name="Sen D."/>
            <person name="Bhattacharyya S."/>
            <person name="Adhikary S.P."/>
            <person name="Tripathy S."/>
        </authorList>
    </citation>
    <scope>NUCLEOTIDE SEQUENCE [LARGE SCALE GENOMIC DNA]</scope>
    <source>
        <strain evidence="2 3">VB512170</strain>
    </source>
</reference>
<dbReference type="AlphaFoldDB" id="A0A846H8E6"/>
<evidence type="ECO:0000313" key="3">
    <source>
        <dbReference type="Proteomes" id="UP000031549"/>
    </source>
</evidence>
<proteinExistence type="predicted"/>
<keyword evidence="3" id="KW-1185">Reference proteome</keyword>
<gene>
    <name evidence="2" type="ORF">PI95_009965</name>
</gene>
<accession>A0A846H8E6</accession>
<keyword evidence="1" id="KW-1133">Transmembrane helix</keyword>
<comment type="caution">
    <text evidence="2">The sequence shown here is derived from an EMBL/GenBank/DDBJ whole genome shotgun (WGS) entry which is preliminary data.</text>
</comment>
<dbReference type="Proteomes" id="UP000031549">
    <property type="component" value="Unassembled WGS sequence"/>
</dbReference>
<dbReference type="EMBL" id="JTCM02000015">
    <property type="protein sequence ID" value="NEU72880.1"/>
    <property type="molecule type" value="Genomic_DNA"/>
</dbReference>
<organism evidence="2 3">
    <name type="scientific">Hassallia byssoidea VB512170</name>
    <dbReference type="NCBI Taxonomy" id="1304833"/>
    <lineage>
        <taxon>Bacteria</taxon>
        <taxon>Bacillati</taxon>
        <taxon>Cyanobacteriota</taxon>
        <taxon>Cyanophyceae</taxon>
        <taxon>Nostocales</taxon>
        <taxon>Tolypothrichaceae</taxon>
        <taxon>Hassallia</taxon>
    </lineage>
</organism>
<dbReference type="RefSeq" id="WP_039752434.1">
    <property type="nucleotide sequence ID" value="NZ_JTCM02000015.1"/>
</dbReference>
<evidence type="ECO:0000256" key="1">
    <source>
        <dbReference type="SAM" id="Phobius"/>
    </source>
</evidence>
<keyword evidence="1" id="KW-0812">Transmembrane</keyword>